<dbReference type="Proteomes" id="UP000254235">
    <property type="component" value="Unassembled WGS sequence"/>
</dbReference>
<dbReference type="SUPFAM" id="SSF47729">
    <property type="entry name" value="IHF-like DNA-binding proteins"/>
    <property type="match status" value="1"/>
</dbReference>
<name>A0A379G9Z5_9BACT</name>
<protein>
    <submittedName>
        <fullName evidence="3">Putative DNA-binding protein</fullName>
    </submittedName>
</protein>
<dbReference type="RefSeq" id="WP_115084117.1">
    <property type="nucleotide sequence ID" value="NZ_CAUTFH010000068.1"/>
</dbReference>
<reference evidence="3 4" key="1">
    <citation type="submission" date="2018-06" db="EMBL/GenBank/DDBJ databases">
        <authorList>
            <consortium name="Pathogen Informatics"/>
            <person name="Doyle S."/>
        </authorList>
    </citation>
    <scope>NUCLEOTIDE SEQUENCE [LARGE SCALE GENOMIC DNA]</scope>
    <source>
        <strain evidence="3 4">NCTC13043</strain>
    </source>
</reference>
<dbReference type="GO" id="GO:0003677">
    <property type="term" value="F:DNA binding"/>
    <property type="evidence" value="ECO:0007669"/>
    <property type="project" value="UniProtKB-KW"/>
</dbReference>
<dbReference type="InterPro" id="IPR005902">
    <property type="entry name" value="HU_DNA-bd_put"/>
</dbReference>
<keyword evidence="1 3" id="KW-0238">DNA-binding</keyword>
<evidence type="ECO:0000256" key="2">
    <source>
        <dbReference type="SAM" id="MobiDB-lite"/>
    </source>
</evidence>
<sequence length="162" mass="18303">MALKYKMYQLHTAKHQYNNYWYARVAYMGTLDTRQLAARISERCTVTESDILAVLSALVVEMTHNLQNGMRIKLDNFGTFKLSISSKGEKERKDFIPAKNIKKTRVLFQPYTRVGVDNSRFKSFVTGVQVEELTAYKGSRTKKKEGETTGGGTNPSGGQSHP</sequence>
<dbReference type="Pfam" id="PF18291">
    <property type="entry name" value="HU-HIG"/>
    <property type="match status" value="1"/>
</dbReference>
<dbReference type="EMBL" id="UGTP01000003">
    <property type="protein sequence ID" value="SUC37731.1"/>
    <property type="molecule type" value="Genomic_DNA"/>
</dbReference>
<gene>
    <name evidence="3" type="ORF">NCTC13043_02227</name>
</gene>
<dbReference type="Gene3D" id="4.10.520.10">
    <property type="entry name" value="IHF-like DNA-binding proteins"/>
    <property type="match status" value="1"/>
</dbReference>
<proteinExistence type="predicted"/>
<evidence type="ECO:0000313" key="4">
    <source>
        <dbReference type="Proteomes" id="UP000254235"/>
    </source>
</evidence>
<dbReference type="NCBIfam" id="TIGR01201">
    <property type="entry name" value="HU_rel"/>
    <property type="match status" value="1"/>
</dbReference>
<organism evidence="3 4">
    <name type="scientific">Prevotella pallens</name>
    <dbReference type="NCBI Taxonomy" id="60133"/>
    <lineage>
        <taxon>Bacteria</taxon>
        <taxon>Pseudomonadati</taxon>
        <taxon>Bacteroidota</taxon>
        <taxon>Bacteroidia</taxon>
        <taxon>Bacteroidales</taxon>
        <taxon>Prevotellaceae</taxon>
        <taxon>Prevotella</taxon>
    </lineage>
</organism>
<dbReference type="AlphaFoldDB" id="A0A379G9Z5"/>
<accession>A0A379G9Z5</accession>
<dbReference type="InterPro" id="IPR041607">
    <property type="entry name" value="HU-HIG"/>
</dbReference>
<feature type="region of interest" description="Disordered" evidence="2">
    <location>
        <begin position="136"/>
        <end position="162"/>
    </location>
</feature>
<evidence type="ECO:0000313" key="3">
    <source>
        <dbReference type="EMBL" id="SUC37731.1"/>
    </source>
</evidence>
<dbReference type="OrthoDB" id="1070708at2"/>
<dbReference type="GeneID" id="78571847"/>
<evidence type="ECO:0000256" key="1">
    <source>
        <dbReference type="ARBA" id="ARBA00023125"/>
    </source>
</evidence>
<dbReference type="InterPro" id="IPR010992">
    <property type="entry name" value="IHF-like_DNA-bd_dom_sf"/>
</dbReference>